<dbReference type="EMBL" id="CADEBC010000478">
    <property type="protein sequence ID" value="CAB3232703.1"/>
    <property type="molecule type" value="Genomic_DNA"/>
</dbReference>
<proteinExistence type="predicted"/>
<sequence>MADLLQVKKDQSRFIRRAGEDTPNYGVPANLVSLKSRCQYWATPARQDPPFMLEDHLTLSSTKTLRSYTSAFILPDDNGYERFSLYGNRRAHRHPFISPTNANAPYRRRWCLPDLFWITELYSAFGFLTGDPLLI</sequence>
<comment type="caution">
    <text evidence="1">The sequence shown here is derived from an EMBL/GenBank/DDBJ whole genome shotgun (WGS) entry which is preliminary data.</text>
</comment>
<organism evidence="1 2">
    <name type="scientific">Arctia plantaginis</name>
    <name type="common">Wood tiger moth</name>
    <name type="synonym">Phalaena plantaginis</name>
    <dbReference type="NCBI Taxonomy" id="874455"/>
    <lineage>
        <taxon>Eukaryota</taxon>
        <taxon>Metazoa</taxon>
        <taxon>Ecdysozoa</taxon>
        <taxon>Arthropoda</taxon>
        <taxon>Hexapoda</taxon>
        <taxon>Insecta</taxon>
        <taxon>Pterygota</taxon>
        <taxon>Neoptera</taxon>
        <taxon>Endopterygota</taxon>
        <taxon>Lepidoptera</taxon>
        <taxon>Glossata</taxon>
        <taxon>Ditrysia</taxon>
        <taxon>Noctuoidea</taxon>
        <taxon>Erebidae</taxon>
        <taxon>Arctiinae</taxon>
        <taxon>Arctia</taxon>
    </lineage>
</organism>
<dbReference type="Proteomes" id="UP000494106">
    <property type="component" value="Unassembled WGS sequence"/>
</dbReference>
<gene>
    <name evidence="1" type="ORF">APLA_LOCUS4977</name>
</gene>
<accession>A0A8S0ZG62</accession>
<reference evidence="1 2" key="1">
    <citation type="submission" date="2020-04" db="EMBL/GenBank/DDBJ databases">
        <authorList>
            <person name="Wallbank WR R."/>
            <person name="Pardo Diaz C."/>
            <person name="Kozak K."/>
            <person name="Martin S."/>
            <person name="Jiggins C."/>
            <person name="Moest M."/>
            <person name="Warren A I."/>
            <person name="Byers J.R.P. K."/>
            <person name="Montejo-Kovacevich G."/>
            <person name="Yen C E."/>
        </authorList>
    </citation>
    <scope>NUCLEOTIDE SEQUENCE [LARGE SCALE GENOMIC DNA]</scope>
</reference>
<evidence type="ECO:0000313" key="1">
    <source>
        <dbReference type="EMBL" id="CAB3232703.1"/>
    </source>
</evidence>
<keyword evidence="2" id="KW-1185">Reference proteome</keyword>
<name>A0A8S0ZG62_ARCPL</name>
<evidence type="ECO:0000313" key="2">
    <source>
        <dbReference type="Proteomes" id="UP000494106"/>
    </source>
</evidence>
<dbReference type="AlphaFoldDB" id="A0A8S0ZG62"/>
<protein>
    <submittedName>
        <fullName evidence="1">Uncharacterized protein</fullName>
    </submittedName>
</protein>